<dbReference type="EMBL" id="HG675742">
    <property type="protein sequence ID" value="CDJ42879.1"/>
    <property type="molecule type" value="Genomic_DNA"/>
</dbReference>
<evidence type="ECO:0000313" key="2">
    <source>
        <dbReference type="EMBL" id="CDJ42879.1"/>
    </source>
</evidence>
<evidence type="ECO:0000313" key="3">
    <source>
        <dbReference type="Proteomes" id="UP000030747"/>
    </source>
</evidence>
<dbReference type="Proteomes" id="UP000030747">
    <property type="component" value="Unassembled WGS sequence"/>
</dbReference>
<dbReference type="GeneID" id="25252602"/>
<dbReference type="VEuPathDB" id="ToxoDB:ETH2_1373800"/>
<accession>U6L2N0</accession>
<dbReference type="AlphaFoldDB" id="U6L2N0"/>
<proteinExistence type="predicted"/>
<reference evidence="2" key="2">
    <citation type="submission" date="2013-10" db="EMBL/GenBank/DDBJ databases">
        <authorList>
            <person name="Aslett M."/>
        </authorList>
    </citation>
    <scope>NUCLEOTIDE SEQUENCE [LARGE SCALE GENOMIC DNA]</scope>
    <source>
        <strain evidence="2">Houghton</strain>
    </source>
</reference>
<keyword evidence="3" id="KW-1185">Reference proteome</keyword>
<reference evidence="2" key="1">
    <citation type="submission" date="2013-10" db="EMBL/GenBank/DDBJ databases">
        <title>Genomic analysis of the causative agents of coccidiosis in chickens.</title>
        <authorList>
            <person name="Reid A.J."/>
            <person name="Blake D."/>
            <person name="Billington K."/>
            <person name="Browne H."/>
            <person name="Dunn M."/>
            <person name="Hung S."/>
            <person name="Kawahara F."/>
            <person name="Miranda-Saavedra D."/>
            <person name="Mourier T."/>
            <person name="Nagra H."/>
            <person name="Otto T.D."/>
            <person name="Rawlings N."/>
            <person name="Sanchez A."/>
            <person name="Sanders M."/>
            <person name="Subramaniam C."/>
            <person name="Tay Y."/>
            <person name="Dear P."/>
            <person name="Doerig C."/>
            <person name="Gruber A."/>
            <person name="Parkinson J."/>
            <person name="Shirley M."/>
            <person name="Wan K.L."/>
            <person name="Berriman M."/>
            <person name="Tomley F."/>
            <person name="Pain A."/>
        </authorList>
    </citation>
    <scope>NUCLEOTIDE SEQUENCE [LARGE SCALE GENOMIC DNA]</scope>
    <source>
        <strain evidence="2">Houghton</strain>
    </source>
</reference>
<evidence type="ECO:0000256" key="1">
    <source>
        <dbReference type="SAM" id="MobiDB-lite"/>
    </source>
</evidence>
<gene>
    <name evidence="2" type="ORF">ETH_00017315</name>
</gene>
<feature type="region of interest" description="Disordered" evidence="1">
    <location>
        <begin position="444"/>
        <end position="469"/>
    </location>
</feature>
<feature type="region of interest" description="Disordered" evidence="1">
    <location>
        <begin position="391"/>
        <end position="415"/>
    </location>
</feature>
<dbReference type="RefSeq" id="XP_013233629.1">
    <property type="nucleotide sequence ID" value="XM_013378175.1"/>
</dbReference>
<feature type="compositionally biased region" description="Polar residues" evidence="1">
    <location>
        <begin position="445"/>
        <end position="459"/>
    </location>
</feature>
<dbReference type="VEuPathDB" id="ToxoDB:ETH_00017315"/>
<sequence>MNPPATLLLDALCCACNACIFVQVLLCCSLLLQQEAFRCLAMGLAPQDFYCERGADRLSLGLQLLLQASRLFLEADCTPLHLTCCRQAALVALQLRAVELQLSRQSLQQKQLQQQEQGRLLVSQLLQHCGTALQGVLHPFKDAEAFLREGTELPLLLPSLATSSIAASSPQQQQSAATSDPAAVDTMRQQRSSWFRSHLFSLDRSAFKWFSGRDGEERTDPFGNAAAAAATTTGAAAAAEAVRESEEDAALSVGLSGPYLQFLHLSVSQVLLFIELHPDALVSGLTAQASGEVAETQGQRSTYHGHACRDSHYKFLGLLHVVLAVLQCRAYHHIYGGVVQLAWPRAVYRQVILNGRLSYLSQLLGRPLEQRFAAANDKAFHKSYEGADIGAGRLRGGPQQSPRQQQPPNLPQGMWGESLSKDALKVLVSLHLREFDLSGCHTENLKQPCSNGNKGNWDNNVKESSTETRRPFRIPGIEEHDAETYTADFSVDADAYLLQPTGAAAKALSKSQQAWETLKDFAESNLLRLLLEAVPDIRVRLEVRFSS</sequence>
<name>U6L2N0_EIMTE</name>
<organism evidence="2 3">
    <name type="scientific">Eimeria tenella</name>
    <name type="common">Coccidian parasite</name>
    <dbReference type="NCBI Taxonomy" id="5802"/>
    <lineage>
        <taxon>Eukaryota</taxon>
        <taxon>Sar</taxon>
        <taxon>Alveolata</taxon>
        <taxon>Apicomplexa</taxon>
        <taxon>Conoidasida</taxon>
        <taxon>Coccidia</taxon>
        <taxon>Eucoccidiorida</taxon>
        <taxon>Eimeriorina</taxon>
        <taxon>Eimeriidae</taxon>
        <taxon>Eimeria</taxon>
    </lineage>
</organism>
<feature type="compositionally biased region" description="Basic and acidic residues" evidence="1">
    <location>
        <begin position="460"/>
        <end position="469"/>
    </location>
</feature>
<protein>
    <submittedName>
        <fullName evidence="2">Uncharacterized protein</fullName>
    </submittedName>
</protein>
<feature type="compositionally biased region" description="Low complexity" evidence="1">
    <location>
        <begin position="396"/>
        <end position="413"/>
    </location>
</feature>
<dbReference type="OrthoDB" id="340983at2759"/>